<dbReference type="Proteomes" id="UP000729701">
    <property type="component" value="Unassembled WGS sequence"/>
</dbReference>
<reference evidence="1" key="2">
    <citation type="journal article" date="2022" name="Microbiol. Resour. Announc.">
        <title>Metagenome Sequencing to Explore Phylogenomics of Terrestrial Cyanobacteria.</title>
        <authorList>
            <person name="Ward R.D."/>
            <person name="Stajich J.E."/>
            <person name="Johansen J.R."/>
            <person name="Huntemann M."/>
            <person name="Clum A."/>
            <person name="Foster B."/>
            <person name="Foster B."/>
            <person name="Roux S."/>
            <person name="Palaniappan K."/>
            <person name="Varghese N."/>
            <person name="Mukherjee S."/>
            <person name="Reddy T.B.K."/>
            <person name="Daum C."/>
            <person name="Copeland A."/>
            <person name="Chen I.A."/>
            <person name="Ivanova N.N."/>
            <person name="Kyrpides N.C."/>
            <person name="Shapiro N."/>
            <person name="Eloe-Fadrosh E.A."/>
            <person name="Pietrasiak N."/>
        </authorList>
    </citation>
    <scope>NUCLEOTIDE SEQUENCE</scope>
    <source>
        <strain evidence="1">GSE-NOS-MK-12-04C</strain>
    </source>
</reference>
<reference evidence="1" key="1">
    <citation type="submission" date="2021-05" db="EMBL/GenBank/DDBJ databases">
        <authorList>
            <person name="Pietrasiak N."/>
            <person name="Ward R."/>
            <person name="Stajich J.E."/>
            <person name="Kurbessoian T."/>
        </authorList>
    </citation>
    <scope>NUCLEOTIDE SEQUENCE</scope>
    <source>
        <strain evidence="1">GSE-NOS-MK-12-04C</strain>
    </source>
</reference>
<protein>
    <submittedName>
        <fullName evidence="1">Uncharacterized protein</fullName>
    </submittedName>
</protein>
<evidence type="ECO:0000313" key="1">
    <source>
        <dbReference type="EMBL" id="MBW4671328.1"/>
    </source>
</evidence>
<name>A0A951QSQ2_9CYAN</name>
<sequence length="111" mass="13201">MSSLYELIHKIQKRPSMYLGKASVCNLRSCLAGYIIARRELGILQTEEERNFVDFQTWIQKKFNIQSSQSSDKIILFYSEDERTALERFFSLFEEFIQENNLINTSEKQIY</sequence>
<proteinExistence type="predicted"/>
<organism evidence="1 2">
    <name type="scientific">Cyanomargarita calcarea GSE-NOS-MK-12-04C</name>
    <dbReference type="NCBI Taxonomy" id="2839659"/>
    <lineage>
        <taxon>Bacteria</taxon>
        <taxon>Bacillati</taxon>
        <taxon>Cyanobacteriota</taxon>
        <taxon>Cyanophyceae</taxon>
        <taxon>Nostocales</taxon>
        <taxon>Cyanomargaritaceae</taxon>
        <taxon>Cyanomargarita</taxon>
    </lineage>
</organism>
<evidence type="ECO:0000313" key="2">
    <source>
        <dbReference type="Proteomes" id="UP000729701"/>
    </source>
</evidence>
<dbReference type="AlphaFoldDB" id="A0A951QSQ2"/>
<comment type="caution">
    <text evidence="1">The sequence shown here is derived from an EMBL/GenBank/DDBJ whole genome shotgun (WGS) entry which is preliminary data.</text>
</comment>
<gene>
    <name evidence="1" type="ORF">KME60_28880</name>
</gene>
<dbReference type="EMBL" id="JAHHGZ010000043">
    <property type="protein sequence ID" value="MBW4671328.1"/>
    <property type="molecule type" value="Genomic_DNA"/>
</dbReference>
<accession>A0A951QSQ2</accession>